<gene>
    <name evidence="1" type="ORF">RND81_04G107600</name>
</gene>
<dbReference type="Proteomes" id="UP001443914">
    <property type="component" value="Unassembled WGS sequence"/>
</dbReference>
<accession>A0AAW1LGJ0</accession>
<reference evidence="1" key="1">
    <citation type="submission" date="2024-03" db="EMBL/GenBank/DDBJ databases">
        <title>WGS assembly of Saponaria officinalis var. Norfolk2.</title>
        <authorList>
            <person name="Jenkins J."/>
            <person name="Shu S."/>
            <person name="Grimwood J."/>
            <person name="Barry K."/>
            <person name="Goodstein D."/>
            <person name="Schmutz J."/>
            <person name="Leebens-Mack J."/>
            <person name="Osbourn A."/>
        </authorList>
    </citation>
    <scope>NUCLEOTIDE SEQUENCE [LARGE SCALE GENOMIC DNA]</scope>
    <source>
        <strain evidence="1">JIC</strain>
    </source>
</reference>
<keyword evidence="2" id="KW-1185">Reference proteome</keyword>
<dbReference type="EMBL" id="JBDFQZ010000004">
    <property type="protein sequence ID" value="KAK9734004.1"/>
    <property type="molecule type" value="Genomic_DNA"/>
</dbReference>
<dbReference type="SUPFAM" id="SSF56672">
    <property type="entry name" value="DNA/RNA polymerases"/>
    <property type="match status" value="1"/>
</dbReference>
<dbReference type="CDD" id="cd09272">
    <property type="entry name" value="RNase_HI_RT_Ty1"/>
    <property type="match status" value="1"/>
</dbReference>
<protein>
    <submittedName>
        <fullName evidence="1">Uncharacterized protein</fullName>
    </submittedName>
</protein>
<proteinExistence type="predicted"/>
<comment type="caution">
    <text evidence="1">The sequence shown here is derived from an EMBL/GenBank/DDBJ whole genome shotgun (WGS) entry which is preliminary data.</text>
</comment>
<evidence type="ECO:0000313" key="1">
    <source>
        <dbReference type="EMBL" id="KAK9734004.1"/>
    </source>
</evidence>
<organism evidence="1 2">
    <name type="scientific">Saponaria officinalis</name>
    <name type="common">Common soapwort</name>
    <name type="synonym">Lychnis saponaria</name>
    <dbReference type="NCBI Taxonomy" id="3572"/>
    <lineage>
        <taxon>Eukaryota</taxon>
        <taxon>Viridiplantae</taxon>
        <taxon>Streptophyta</taxon>
        <taxon>Embryophyta</taxon>
        <taxon>Tracheophyta</taxon>
        <taxon>Spermatophyta</taxon>
        <taxon>Magnoliopsida</taxon>
        <taxon>eudicotyledons</taxon>
        <taxon>Gunneridae</taxon>
        <taxon>Pentapetalae</taxon>
        <taxon>Caryophyllales</taxon>
        <taxon>Caryophyllaceae</taxon>
        <taxon>Caryophylleae</taxon>
        <taxon>Saponaria</taxon>
    </lineage>
</organism>
<dbReference type="AlphaFoldDB" id="A0AAW1LGJ0"/>
<evidence type="ECO:0000313" key="2">
    <source>
        <dbReference type="Proteomes" id="UP001443914"/>
    </source>
</evidence>
<dbReference type="PANTHER" id="PTHR11439:SF463">
    <property type="entry name" value="REVERSE TRANSCRIPTASE TY1_COPIA-TYPE DOMAIN-CONTAINING PROTEIN"/>
    <property type="match status" value="1"/>
</dbReference>
<name>A0AAW1LGJ0_SAPOF</name>
<dbReference type="InterPro" id="IPR043502">
    <property type="entry name" value="DNA/RNA_pol_sf"/>
</dbReference>
<sequence>MTYCEIAATPMNVNEKLQRNDGTEHADGRLYRSLVGGLNYLTHTRPDIAYSVSVVSRHMHNPTKQHLGATKWILRYVAGTLKYGIWYAKVPDLHLFGFTDSDWAGCLDDRKNTSGSVFSLRSGAITWSSKKQETVALSPSEAEYAAATAAARQALWLQKVLADFDIKQSDATLLYCDNRSAIAIAKNPAFHGRTKHIDVQCHFIRKLVADEKIALMFCGTNEQVADIFTKSLPQAKHQFLTTRLGVCDFESRGSVEN</sequence>
<dbReference type="PANTHER" id="PTHR11439">
    <property type="entry name" value="GAG-POL-RELATED RETROTRANSPOSON"/>
    <property type="match status" value="1"/>
</dbReference>